<dbReference type="Pfam" id="PF07845">
    <property type="entry name" value="DUF1636"/>
    <property type="match status" value="1"/>
</dbReference>
<sequence length="151" mass="15458">MASTEIVVCTTCRPAGTPREQTAPGQLLYDAVQAALRPPSGAGPSDGLAGHAADVAEAGATAPASVPRLKLRGLACMSGCDRACTVALQAPGKFTYYFGDLGADAETAVQLIACARLHRDSADGTLLRNARPERLRSGILARLPPVASVST</sequence>
<dbReference type="OrthoDB" id="424426at2"/>
<evidence type="ECO:0000313" key="2">
    <source>
        <dbReference type="Proteomes" id="UP000292939"/>
    </source>
</evidence>
<accession>A0A4P6UQE0</accession>
<dbReference type="AlphaFoldDB" id="A0A4P6UQE0"/>
<dbReference type="EMBL" id="CP031395">
    <property type="protein sequence ID" value="QBK06550.1"/>
    <property type="molecule type" value="Genomic_DNA"/>
</dbReference>
<dbReference type="InterPro" id="IPR012863">
    <property type="entry name" value="DUF1636"/>
</dbReference>
<evidence type="ECO:0000313" key="1">
    <source>
        <dbReference type="EMBL" id="QBK06550.1"/>
    </source>
</evidence>
<reference evidence="1 2" key="1">
    <citation type="submission" date="2018-07" db="EMBL/GenBank/DDBJ databases">
        <title>Exploring interactions and the metabolic potential of the ultra-small soil bacteria Hylemonella gracilis.</title>
        <authorList>
            <person name="Tyc O."/>
            <person name="Kulkarni P."/>
            <person name="Gawehns F."/>
            <person name="Hundscheid M."/>
            <person name="Zweers H."/>
            <person name="Garbeva P."/>
        </authorList>
    </citation>
    <scope>NUCLEOTIDE SEQUENCE [LARGE SCALE GENOMIC DNA]</scope>
    <source>
        <strain evidence="1 2">NS1</strain>
    </source>
</reference>
<dbReference type="KEGG" id="hgr:DW355_11865"/>
<protein>
    <submittedName>
        <fullName evidence="1">DUF1636 domain-containing protein</fullName>
    </submittedName>
</protein>
<name>A0A4P6UQE0_9BURK</name>
<proteinExistence type="predicted"/>
<gene>
    <name evidence="1" type="ORF">DW355_11865</name>
</gene>
<dbReference type="Proteomes" id="UP000292939">
    <property type="component" value="Chromosome"/>
</dbReference>
<organism evidence="1 2">
    <name type="scientific">Hylemonella gracilis</name>
    <dbReference type="NCBI Taxonomy" id="80880"/>
    <lineage>
        <taxon>Bacteria</taxon>
        <taxon>Pseudomonadati</taxon>
        <taxon>Pseudomonadota</taxon>
        <taxon>Betaproteobacteria</taxon>
        <taxon>Burkholderiales</taxon>
        <taxon>Comamonadaceae</taxon>
        <taxon>Hylemonella</taxon>
    </lineage>
</organism>